<gene>
    <name evidence="1" type="ORF">COA08_24490</name>
</gene>
<dbReference type="Pfam" id="PF24716">
    <property type="entry name" value="WapI"/>
    <property type="match status" value="1"/>
</dbReference>
<evidence type="ECO:0000313" key="2">
    <source>
        <dbReference type="Proteomes" id="UP000221438"/>
    </source>
</evidence>
<comment type="caution">
    <text evidence="1">The sequence shown here is derived from an EMBL/GenBank/DDBJ whole genome shotgun (WGS) entry which is preliminary data.</text>
</comment>
<dbReference type="InterPro" id="IPR056510">
    <property type="entry name" value="WapI"/>
</dbReference>
<dbReference type="RefSeq" id="WP_097829972.1">
    <property type="nucleotide sequence ID" value="NZ_NTUE01000007.1"/>
</dbReference>
<protein>
    <submittedName>
        <fullName evidence="1">Uncharacterized protein</fullName>
    </submittedName>
</protein>
<sequence length="146" mass="16854">MECFHIGERDDNIIKVVITEFSSEGDSYFGGAYFKGECELGCTGFKVKTTSFYFDNNDIYHFYKDLQKIYTVGSGIVHFKSESNELSLTCHLDIDASFKISVRFKELEGDSTLSCYIYESYEYIPSIKSQLTSFLNTFKFNGDEWK</sequence>
<evidence type="ECO:0000313" key="1">
    <source>
        <dbReference type="EMBL" id="PGQ06106.1"/>
    </source>
</evidence>
<dbReference type="EMBL" id="NUJQ01000041">
    <property type="protein sequence ID" value="PGQ06106.1"/>
    <property type="molecule type" value="Genomic_DNA"/>
</dbReference>
<dbReference type="AlphaFoldDB" id="A0A2C0EJ85"/>
<accession>A0A2C0EJ85</accession>
<dbReference type="Proteomes" id="UP000221438">
    <property type="component" value="Unassembled WGS sequence"/>
</dbReference>
<reference evidence="1 2" key="1">
    <citation type="submission" date="2017-09" db="EMBL/GenBank/DDBJ databases">
        <title>Large-scale bioinformatics analysis of Bacillus genomes uncovers conserved roles of natural products in bacterial physiology.</title>
        <authorList>
            <consortium name="Agbiome Team Llc"/>
            <person name="Bleich R.M."/>
            <person name="Grubbs K.J."/>
            <person name="Santa Maria K.C."/>
            <person name="Allen S.E."/>
            <person name="Farag S."/>
            <person name="Shank E.A."/>
            <person name="Bowers A."/>
        </authorList>
    </citation>
    <scope>NUCLEOTIDE SEQUENCE [LARGE SCALE GENOMIC DNA]</scope>
    <source>
        <strain evidence="1 2">AFS046104</strain>
    </source>
</reference>
<name>A0A2C0EJ85_BACCE</name>
<proteinExistence type="predicted"/>
<organism evidence="1 2">
    <name type="scientific">Bacillus cereus</name>
    <dbReference type="NCBI Taxonomy" id="1396"/>
    <lineage>
        <taxon>Bacteria</taxon>
        <taxon>Bacillati</taxon>
        <taxon>Bacillota</taxon>
        <taxon>Bacilli</taxon>
        <taxon>Bacillales</taxon>
        <taxon>Bacillaceae</taxon>
        <taxon>Bacillus</taxon>
        <taxon>Bacillus cereus group</taxon>
    </lineage>
</organism>